<gene>
    <name evidence="9 12" type="primary">mnmA</name>
    <name evidence="12" type="synonym">trmU</name>
    <name evidence="12" type="ORF">ACFO4O_05860</name>
</gene>
<dbReference type="EC" id="2.8.1.13" evidence="9"/>
<comment type="caution">
    <text evidence="12">The sequence shown here is derived from an EMBL/GenBank/DDBJ whole genome shotgun (WGS) entry which is preliminary data.</text>
</comment>
<dbReference type="Gene3D" id="3.40.50.620">
    <property type="entry name" value="HUPs"/>
    <property type="match status" value="1"/>
</dbReference>
<dbReference type="InterPro" id="IPR023382">
    <property type="entry name" value="MnmA-like_central_sf"/>
</dbReference>
<feature type="site" description="Interaction with tRNA" evidence="9">
    <location>
        <position position="349"/>
    </location>
</feature>
<evidence type="ECO:0000256" key="3">
    <source>
        <dbReference type="ARBA" id="ARBA00022694"/>
    </source>
</evidence>
<feature type="binding site" evidence="9">
    <location>
        <position position="132"/>
    </location>
    <ligand>
        <name>ATP</name>
        <dbReference type="ChEBI" id="CHEBI:30616"/>
    </ligand>
</feature>
<dbReference type="GO" id="GO:0103016">
    <property type="term" value="F:tRNA-uridine 2-sulfurtransferase activity"/>
    <property type="evidence" value="ECO:0007669"/>
    <property type="project" value="UniProtKB-EC"/>
</dbReference>
<evidence type="ECO:0000256" key="5">
    <source>
        <dbReference type="ARBA" id="ARBA00022840"/>
    </source>
</evidence>
<dbReference type="PANTHER" id="PTHR11933:SF5">
    <property type="entry name" value="MITOCHONDRIAL TRNA-SPECIFIC 2-THIOURIDYLASE 1"/>
    <property type="match status" value="1"/>
</dbReference>
<sequence length="382" mass="42762">MHTTSSENAHIKVIVGMSGGVDSSVSALLLQQQGYQVEGLFMKNWEEDDNDEYCAAAEDLADAQAVADKLGIKLHTINFAAEYWDNVFEYFLAEYKAGRTPNPDIMCNKEIKFKAFLEFAAEDLGADYIATGHYCRRRLVNNKWQLLRGLDDNKDQSYFLYTLSHEHIAKTLFPIGDIAKPEVRRLAEAHDLVTHDKKDSTGICFIGERKFKDFLAQYLPAQPGIIETVDGEEIGKHEGLMYHTLGQRKGLHIGGHAEHGEEPWYVVEKDMTRNVLIVGQGANHPRLFSNGLLASQIHWVDRNTLSAPLRAVVKTRYRQQDIDCTIYPAEHGHLKVVFDSAQKAVTPGQSAVFYVEEVCLGGAIIDAYITDTTQALSQVSSV</sequence>
<comment type="similarity">
    <text evidence="9">Belongs to the MnmA/TRMU family.</text>
</comment>
<dbReference type="Pfam" id="PF20259">
    <property type="entry name" value="tRNA_Me_trans_M"/>
    <property type="match status" value="1"/>
</dbReference>
<protein>
    <recommendedName>
        <fullName evidence="9">tRNA-specific 2-thiouridylase MnmA</fullName>
        <ecNumber evidence="9">2.8.1.13</ecNumber>
    </recommendedName>
</protein>
<evidence type="ECO:0000256" key="7">
    <source>
        <dbReference type="ARBA" id="ARBA00023157"/>
    </source>
</evidence>
<feature type="binding site" evidence="9">
    <location>
        <begin position="16"/>
        <end position="23"/>
    </location>
    <ligand>
        <name>ATP</name>
        <dbReference type="ChEBI" id="CHEBI:30616"/>
    </ligand>
</feature>
<keyword evidence="1 9" id="KW-0820">tRNA-binding</keyword>
<dbReference type="Pfam" id="PF20258">
    <property type="entry name" value="tRNA_Me_trans_C"/>
    <property type="match status" value="1"/>
</dbReference>
<dbReference type="PANTHER" id="PTHR11933">
    <property type="entry name" value="TRNA 5-METHYLAMINOMETHYL-2-THIOURIDYLATE -METHYLTRANSFERASE"/>
    <property type="match status" value="1"/>
</dbReference>
<dbReference type="Proteomes" id="UP001595897">
    <property type="component" value="Unassembled WGS sequence"/>
</dbReference>
<keyword evidence="9" id="KW-0963">Cytoplasm</keyword>
<comment type="subcellular location">
    <subcellularLocation>
        <location evidence="9">Cytoplasm</location>
    </subcellularLocation>
</comment>
<comment type="catalytic activity">
    <reaction evidence="8 9">
        <text>S-sulfanyl-L-cysteinyl-[protein] + uridine(34) in tRNA + AH2 + ATP = 2-thiouridine(34) in tRNA + L-cysteinyl-[protein] + A + AMP + diphosphate + H(+)</text>
        <dbReference type="Rhea" id="RHEA:47032"/>
        <dbReference type="Rhea" id="RHEA-COMP:10131"/>
        <dbReference type="Rhea" id="RHEA-COMP:11726"/>
        <dbReference type="Rhea" id="RHEA-COMP:11727"/>
        <dbReference type="Rhea" id="RHEA-COMP:11728"/>
        <dbReference type="ChEBI" id="CHEBI:13193"/>
        <dbReference type="ChEBI" id="CHEBI:15378"/>
        <dbReference type="ChEBI" id="CHEBI:17499"/>
        <dbReference type="ChEBI" id="CHEBI:29950"/>
        <dbReference type="ChEBI" id="CHEBI:30616"/>
        <dbReference type="ChEBI" id="CHEBI:33019"/>
        <dbReference type="ChEBI" id="CHEBI:61963"/>
        <dbReference type="ChEBI" id="CHEBI:65315"/>
        <dbReference type="ChEBI" id="CHEBI:87170"/>
        <dbReference type="ChEBI" id="CHEBI:456215"/>
        <dbReference type="EC" id="2.8.1.13"/>
    </reaction>
</comment>
<keyword evidence="5 9" id="KW-0067">ATP-binding</keyword>
<dbReference type="RefSeq" id="WP_382406432.1">
    <property type="nucleotide sequence ID" value="NZ_JBHSGU010000002.1"/>
</dbReference>
<keyword evidence="6 9" id="KW-0694">RNA-binding</keyword>
<evidence type="ECO:0000313" key="13">
    <source>
        <dbReference type="Proteomes" id="UP001595897"/>
    </source>
</evidence>
<dbReference type="CDD" id="cd01998">
    <property type="entry name" value="MnmA_TRMU-like"/>
    <property type="match status" value="1"/>
</dbReference>
<dbReference type="InterPro" id="IPR046885">
    <property type="entry name" value="MnmA-like_C"/>
</dbReference>
<keyword evidence="3 9" id="KW-0819">tRNA processing</keyword>
<dbReference type="Gene3D" id="2.40.30.10">
    <property type="entry name" value="Translation factors"/>
    <property type="match status" value="1"/>
</dbReference>
<feature type="region of interest" description="Interaction with tRNA" evidence="9">
    <location>
        <begin position="316"/>
        <end position="317"/>
    </location>
</feature>
<dbReference type="InterPro" id="IPR046884">
    <property type="entry name" value="MnmA-like_central"/>
</dbReference>
<evidence type="ECO:0000259" key="11">
    <source>
        <dbReference type="Pfam" id="PF20259"/>
    </source>
</evidence>
<dbReference type="Gene3D" id="2.30.30.280">
    <property type="entry name" value="Adenine nucleotide alpha hydrolases-like domains"/>
    <property type="match status" value="1"/>
</dbReference>
<dbReference type="InterPro" id="IPR014729">
    <property type="entry name" value="Rossmann-like_a/b/a_fold"/>
</dbReference>
<feature type="active site" description="Nucleophile" evidence="9">
    <location>
        <position position="107"/>
    </location>
</feature>
<feature type="disulfide bond" description="Alternate" evidence="9">
    <location>
        <begin position="107"/>
        <end position="204"/>
    </location>
</feature>
<keyword evidence="4 9" id="KW-0547">Nucleotide-binding</keyword>
<dbReference type="InterPro" id="IPR004506">
    <property type="entry name" value="MnmA-like"/>
</dbReference>
<evidence type="ECO:0000259" key="10">
    <source>
        <dbReference type="Pfam" id="PF20258"/>
    </source>
</evidence>
<feature type="site" description="Interaction with tRNA" evidence="9">
    <location>
        <position position="133"/>
    </location>
</feature>
<evidence type="ECO:0000256" key="9">
    <source>
        <dbReference type="HAMAP-Rule" id="MF_00144"/>
    </source>
</evidence>
<feature type="domain" description="tRNA-specific 2-thiouridylase MnmA-like central" evidence="11">
    <location>
        <begin position="212"/>
        <end position="280"/>
    </location>
</feature>
<dbReference type="SUPFAM" id="SSF52402">
    <property type="entry name" value="Adenine nucleotide alpha hydrolases-like"/>
    <property type="match status" value="1"/>
</dbReference>
<name>A0ABV9LT53_9ALTE</name>
<evidence type="ECO:0000313" key="12">
    <source>
        <dbReference type="EMBL" id="MFC4699681.1"/>
    </source>
</evidence>
<reference evidence="13" key="1">
    <citation type="journal article" date="2019" name="Int. J. Syst. Evol. Microbiol.">
        <title>The Global Catalogue of Microorganisms (GCM) 10K type strain sequencing project: providing services to taxonomists for standard genome sequencing and annotation.</title>
        <authorList>
            <consortium name="The Broad Institute Genomics Platform"/>
            <consortium name="The Broad Institute Genome Sequencing Center for Infectious Disease"/>
            <person name="Wu L."/>
            <person name="Ma J."/>
        </authorList>
    </citation>
    <scope>NUCLEOTIDE SEQUENCE [LARGE SCALE GENOMIC DNA]</scope>
    <source>
        <strain evidence="13">KACC 12507</strain>
    </source>
</reference>
<feature type="active site" description="Cysteine persulfide intermediate" evidence="9">
    <location>
        <position position="204"/>
    </location>
</feature>
<feature type="region of interest" description="Interaction with target base in tRNA" evidence="9">
    <location>
        <begin position="102"/>
        <end position="104"/>
    </location>
</feature>
<comment type="function">
    <text evidence="9">Catalyzes the 2-thiolation of uridine at the wobble position (U34) of tRNA, leading to the formation of s(2)U34.</text>
</comment>
<evidence type="ECO:0000256" key="2">
    <source>
        <dbReference type="ARBA" id="ARBA00022679"/>
    </source>
</evidence>
<keyword evidence="13" id="KW-1185">Reference proteome</keyword>
<evidence type="ECO:0000256" key="1">
    <source>
        <dbReference type="ARBA" id="ARBA00022555"/>
    </source>
</evidence>
<feature type="region of interest" description="Interaction with tRNA" evidence="9">
    <location>
        <begin position="154"/>
        <end position="156"/>
    </location>
</feature>
<dbReference type="Pfam" id="PF03054">
    <property type="entry name" value="tRNA_Me_trans"/>
    <property type="match status" value="1"/>
</dbReference>
<evidence type="ECO:0000256" key="6">
    <source>
        <dbReference type="ARBA" id="ARBA00022884"/>
    </source>
</evidence>
<dbReference type="EMBL" id="JBHSGU010000002">
    <property type="protein sequence ID" value="MFC4699681.1"/>
    <property type="molecule type" value="Genomic_DNA"/>
</dbReference>
<dbReference type="NCBIfam" id="NF001138">
    <property type="entry name" value="PRK00143.1"/>
    <property type="match status" value="1"/>
</dbReference>
<dbReference type="NCBIfam" id="TIGR00420">
    <property type="entry name" value="trmU"/>
    <property type="match status" value="1"/>
</dbReference>
<accession>A0ABV9LT53</accession>
<evidence type="ECO:0000256" key="4">
    <source>
        <dbReference type="ARBA" id="ARBA00022741"/>
    </source>
</evidence>
<evidence type="ECO:0000256" key="8">
    <source>
        <dbReference type="ARBA" id="ARBA00051542"/>
    </source>
</evidence>
<feature type="domain" description="tRNA-specific 2-thiouridylase MnmA-like C-terminal" evidence="10">
    <location>
        <begin position="290"/>
        <end position="365"/>
    </location>
</feature>
<organism evidence="12 13">
    <name type="scientific">Glaciecola siphonariae</name>
    <dbReference type="NCBI Taxonomy" id="521012"/>
    <lineage>
        <taxon>Bacteria</taxon>
        <taxon>Pseudomonadati</taxon>
        <taxon>Pseudomonadota</taxon>
        <taxon>Gammaproteobacteria</taxon>
        <taxon>Alteromonadales</taxon>
        <taxon>Alteromonadaceae</taxon>
        <taxon>Glaciecola</taxon>
    </lineage>
</organism>
<keyword evidence="7 9" id="KW-1015">Disulfide bond</keyword>
<dbReference type="HAMAP" id="MF_00144">
    <property type="entry name" value="tRNA_thiouridyl_MnmA"/>
    <property type="match status" value="1"/>
</dbReference>
<proteinExistence type="inferred from homology"/>
<feature type="binding site" evidence="9">
    <location>
        <position position="42"/>
    </location>
    <ligand>
        <name>ATP</name>
        <dbReference type="ChEBI" id="CHEBI:30616"/>
    </ligand>
</feature>
<keyword evidence="2 9" id="KW-0808">Transferase</keyword>